<dbReference type="Proteomes" id="UP000095280">
    <property type="component" value="Unplaced"/>
</dbReference>
<evidence type="ECO:0000256" key="7">
    <source>
        <dbReference type="ARBA" id="ARBA00023136"/>
    </source>
</evidence>
<dbReference type="Gene3D" id="3.40.50.2300">
    <property type="match status" value="2"/>
</dbReference>
<dbReference type="WBParaSite" id="maker-uti_cns_0009041-snap-gene-0.2-mRNA-1">
    <property type="protein sequence ID" value="maker-uti_cns_0009041-snap-gene-0.2-mRNA-1"/>
    <property type="gene ID" value="maker-uti_cns_0009041-snap-gene-0.2"/>
</dbReference>
<keyword evidence="7 15" id="KW-0472">Membrane</keyword>
<dbReference type="PANTHER" id="PTHR42643:SF24">
    <property type="entry name" value="IONOTROPIC RECEPTOR 60A"/>
    <property type="match status" value="1"/>
</dbReference>
<feature type="binding site" evidence="12">
    <location>
        <position position="1210"/>
    </location>
    <ligand>
        <name>L-glutamate</name>
        <dbReference type="ChEBI" id="CHEBI:29985"/>
    </ligand>
</feature>
<feature type="transmembrane region" description="Helical" evidence="15">
    <location>
        <begin position="310"/>
        <end position="332"/>
    </location>
</feature>
<evidence type="ECO:0000256" key="8">
    <source>
        <dbReference type="ARBA" id="ARBA00023170"/>
    </source>
</evidence>
<dbReference type="Pfam" id="PF00060">
    <property type="entry name" value="Lig_chan"/>
    <property type="match status" value="2"/>
</dbReference>
<dbReference type="InterPro" id="IPR052192">
    <property type="entry name" value="Insect_Ionotropic_Sensory_Rcpt"/>
</dbReference>
<keyword evidence="8" id="KW-0675">Receptor</keyword>
<evidence type="ECO:0000313" key="18">
    <source>
        <dbReference type="Proteomes" id="UP000095280"/>
    </source>
</evidence>
<feature type="transmembrane region" description="Helical" evidence="15">
    <location>
        <begin position="1313"/>
        <end position="1338"/>
    </location>
</feature>
<keyword evidence="4 15" id="KW-0812">Transmembrane</keyword>
<evidence type="ECO:0000256" key="5">
    <source>
        <dbReference type="ARBA" id="ARBA00022989"/>
    </source>
</evidence>
<keyword evidence="18" id="KW-1185">Reference proteome</keyword>
<feature type="transmembrane region" description="Helical" evidence="15">
    <location>
        <begin position="1517"/>
        <end position="1538"/>
    </location>
</feature>
<proteinExistence type="predicted"/>
<evidence type="ECO:0000313" key="19">
    <source>
        <dbReference type="WBParaSite" id="maker-uti_cns_0009041-snap-gene-0.2-mRNA-1"/>
    </source>
</evidence>
<feature type="site" description="Interaction with the cone snail toxin Con-ikot-ikot" evidence="13">
    <location>
        <position position="1466"/>
    </location>
</feature>
<feature type="domain" description="Ionotropic glutamate receptor L-glutamate and glycine-binding" evidence="17">
    <location>
        <begin position="1138"/>
        <end position="1237"/>
    </location>
</feature>
<feature type="site" description="Crucial to convey clamshell closure to channel opening" evidence="13">
    <location>
        <position position="1355"/>
    </location>
</feature>
<evidence type="ECO:0000256" key="15">
    <source>
        <dbReference type="SAM" id="Phobius"/>
    </source>
</evidence>
<feature type="binding site" evidence="12">
    <location>
        <position position="1419"/>
    </location>
    <ligand>
        <name>L-glutamate</name>
        <dbReference type="ChEBI" id="CHEBI:29985"/>
    </ligand>
</feature>
<evidence type="ECO:0000256" key="9">
    <source>
        <dbReference type="ARBA" id="ARBA00023180"/>
    </source>
</evidence>
<dbReference type="PANTHER" id="PTHR42643">
    <property type="entry name" value="IONOTROPIC RECEPTOR 20A-RELATED"/>
    <property type="match status" value="1"/>
</dbReference>
<feature type="domain" description="Ionotropic glutamate receptor C-terminal" evidence="16">
    <location>
        <begin position="1254"/>
        <end position="1488"/>
    </location>
</feature>
<reference evidence="19" key="1">
    <citation type="submission" date="2016-11" db="UniProtKB">
        <authorList>
            <consortium name="WormBaseParasite"/>
        </authorList>
    </citation>
    <scope>IDENTIFICATION</scope>
</reference>
<keyword evidence="2" id="KW-0813">Transport</keyword>
<keyword evidence="5 15" id="KW-1133">Transmembrane helix</keyword>
<evidence type="ECO:0000256" key="6">
    <source>
        <dbReference type="ARBA" id="ARBA00023065"/>
    </source>
</evidence>
<evidence type="ECO:0000259" key="16">
    <source>
        <dbReference type="Pfam" id="PF00060"/>
    </source>
</evidence>
<dbReference type="SUPFAM" id="SSF53822">
    <property type="entry name" value="Periplasmic binding protein-like I"/>
    <property type="match status" value="1"/>
</dbReference>
<sequence length="1549" mass="168811">AVLERLQSRLSRVGVGSFALQLDSTATASSNLTSRLRSLVRKRVRRLLLLATPANAIETLRRAADAAVLGQNYFWLLLDGGGLSTGPLAASLAASAGANVALLRGATAECSTACTDLLEVGDGRSLRTLDVQFVKVLEAVSAALNQSLLLPGFQPSNASCLPLQPWSHGSFVMAQLIALIGRTSFNASTRHLDSQGLELVASYNKLKSSPLEFLRSAAFDVSSGELSKLFSYRSEQLVFPNTFLGFKNETITICAPEAVTLAAGPFTRTTVRERVIDFSVSLFEESTCILLPRPVSAPDLVSVFESFHSYVWLTLVAFVVMSSVIAWCLSYFSPFSAYNLGLQYSIADEVRVQEYLWSIVGSFLQQGQDFFPFAMSARTVMAFWWMFTVIVYSAYTANLTAFLTVHTENLPIRSLEDLLAQSSILPNVVLDSNLYTMFSQAPDGMYKQLAETMVAVPLGHCLDGVSAWACVLIGYCEPGHVYTDRTLESSQTRNFPKSKSLADHFSELTLHTISMRCGIFCLGSFGTLQVSEGHRACINDYSFLLPIANEKCKEYYIAKEHFNTATVAFMYPKDALYADVMDFYLQKLHETGAMQRLFWTYMRSENVTSACASSSKGNAASTASSIGLNHVVGGLALTGCFYGLGLIILLVEWLPSAGFSEPSRLDVVIETSMAKYNRAHPGLSLFEFGQNFMRRVLLSNELDEIEQLHFNCFTGLSLILLLGLSFNPSCSLLLKIAVVTEADLLSDSLINLTLRLRISNNWRVLAGHTMTAVIVRTSDGLEAARALCSERNLSAIIATGRCRLLRQVTPLAESLRVPLLALPSELGCDWTDGSSVLFGMHSSRDFISAAVAAIQSAGTGSSSRNSQAAILFDREQSQPVLERLQSRLSRVGVGSFALQLDSTATASSNLTSRLRSLVRKRVRRLLLLATPANAIETLRRAADAAVLGQNYFWLLLDGGGLSTGPLAASLAASAGANVALLRGATAECSTACTDLLEVGDGRSLRTLDVRFVEAVEAVAAALNQSLLLPGFQPSNASCLPLQPWSNGSSVMTKLIALKGRTSFNASTRHLDSQGLELVASYNKLKSSPLEFLRSAAFDVSSGELSKLFSYRSEQLVFPNTFLGFKNETITICAPEAPADSSAKFSGFTASVLNMLAEKMDFRFIAKRSDDNKWGAPLPNSSIFSGCVGELQKGVAVSLLQLVTLAAGHFTMTAARQTVIEFSVPLMEESTGMMLPRPRPPPRLWNAFQSFGILIWLLLVASIAFCAISVWFFAYFSPFSAYNLGLEFSIADEVWLQEYLWSAIGSFMQQGQDFYPFAVSARTAMAFWWMFTVIIYCAFTADLTSHLTVNTVAKSIETLDELVAQSAIKPMVIVDTNSHSLFKEAKSGVYKQVGDTVIPVESGRKCMDEMESKERACIGDYTFLMVFASRSCSEFYLAKEQFNRASLAYMYPEDAVYSELMDFHLQKLRESGLLQKLLDEYVDFAKSRGDGCDVSSGGGSGAAATEAASIGLDRVGGCLLLVGGLYSIGVCILLMELAWTRLGHRQPADC</sequence>
<dbReference type="GO" id="GO:0015276">
    <property type="term" value="F:ligand-gated monoatomic ion channel activity"/>
    <property type="evidence" value="ECO:0007669"/>
    <property type="project" value="InterPro"/>
</dbReference>
<keyword evidence="14" id="KW-1015">Disulfide bond</keyword>
<name>A0A1I8HZU0_9PLAT</name>
<evidence type="ECO:0000256" key="4">
    <source>
        <dbReference type="ARBA" id="ARBA00022692"/>
    </source>
</evidence>
<evidence type="ECO:0000256" key="14">
    <source>
        <dbReference type="PIRSR" id="PIRSR601508-3"/>
    </source>
</evidence>
<accession>A0A1I8HZU0</accession>
<feature type="transmembrane region" description="Helical" evidence="15">
    <location>
        <begin position="1252"/>
        <end position="1275"/>
    </location>
</feature>
<evidence type="ECO:0000256" key="1">
    <source>
        <dbReference type="ARBA" id="ARBA00004651"/>
    </source>
</evidence>
<protein>
    <submittedName>
        <fullName evidence="19">PBPe domain-containing protein</fullName>
    </submittedName>
</protein>
<dbReference type="InterPro" id="IPR019594">
    <property type="entry name" value="Glu/Gly-bd"/>
</dbReference>
<keyword evidence="10" id="KW-1071">Ligand-gated ion channel</keyword>
<feature type="binding site" evidence="12">
    <location>
        <position position="1377"/>
    </location>
    <ligand>
        <name>L-glutamate</name>
        <dbReference type="ChEBI" id="CHEBI:29985"/>
    </ligand>
</feature>
<keyword evidence="9" id="KW-0325">Glycoprotein</keyword>
<feature type="transmembrane region" description="Helical" evidence="15">
    <location>
        <begin position="382"/>
        <end position="405"/>
    </location>
</feature>
<dbReference type="SUPFAM" id="SSF53850">
    <property type="entry name" value="Periplasmic binding protein-like II"/>
    <property type="match status" value="2"/>
</dbReference>
<evidence type="ECO:0000256" key="10">
    <source>
        <dbReference type="ARBA" id="ARBA00023286"/>
    </source>
</evidence>
<evidence type="ECO:0000256" key="3">
    <source>
        <dbReference type="ARBA" id="ARBA00022475"/>
    </source>
</evidence>
<dbReference type="Gene3D" id="3.40.190.10">
    <property type="entry name" value="Periplasmic binding protein-like II"/>
    <property type="match status" value="1"/>
</dbReference>
<dbReference type="Pfam" id="PF10613">
    <property type="entry name" value="Lig_chan-Glu_bd"/>
    <property type="match status" value="1"/>
</dbReference>
<dbReference type="GO" id="GO:0005886">
    <property type="term" value="C:plasma membrane"/>
    <property type="evidence" value="ECO:0007669"/>
    <property type="project" value="UniProtKB-SubCell"/>
</dbReference>
<keyword evidence="6" id="KW-0406">Ion transport</keyword>
<evidence type="ECO:0000256" key="11">
    <source>
        <dbReference type="ARBA" id="ARBA00023303"/>
    </source>
</evidence>
<dbReference type="Gene3D" id="1.10.287.70">
    <property type="match status" value="2"/>
</dbReference>
<keyword evidence="11" id="KW-0407">Ion channel</keyword>
<evidence type="ECO:0000256" key="12">
    <source>
        <dbReference type="PIRSR" id="PIRSR601508-1"/>
    </source>
</evidence>
<evidence type="ECO:0000259" key="17">
    <source>
        <dbReference type="Pfam" id="PF10613"/>
    </source>
</evidence>
<feature type="site" description="Interaction with the cone snail toxin Con-ikot-ikot" evidence="13">
    <location>
        <position position="1382"/>
    </location>
</feature>
<evidence type="ECO:0000256" key="13">
    <source>
        <dbReference type="PIRSR" id="PIRSR601508-2"/>
    </source>
</evidence>
<dbReference type="GO" id="GO:0038023">
    <property type="term" value="F:signaling receptor activity"/>
    <property type="evidence" value="ECO:0007669"/>
    <property type="project" value="InterPro"/>
</dbReference>
<feature type="disulfide bond" evidence="14">
    <location>
        <begin position="1431"/>
        <end position="1491"/>
    </location>
</feature>
<evidence type="ECO:0000256" key="2">
    <source>
        <dbReference type="ARBA" id="ARBA00022448"/>
    </source>
</evidence>
<feature type="binding site" evidence="12">
    <location>
        <position position="1215"/>
    </location>
    <ligand>
        <name>L-glutamate</name>
        <dbReference type="ChEBI" id="CHEBI:29985"/>
    </ligand>
</feature>
<dbReference type="InterPro" id="IPR001508">
    <property type="entry name" value="Iono_Glu_rcpt_met"/>
</dbReference>
<dbReference type="PRINTS" id="PR00177">
    <property type="entry name" value="NMDARECEPTOR"/>
</dbReference>
<dbReference type="InterPro" id="IPR028082">
    <property type="entry name" value="Peripla_BP_I"/>
</dbReference>
<organism evidence="18 19">
    <name type="scientific">Macrostomum lignano</name>
    <dbReference type="NCBI Taxonomy" id="282301"/>
    <lineage>
        <taxon>Eukaryota</taxon>
        <taxon>Metazoa</taxon>
        <taxon>Spiralia</taxon>
        <taxon>Lophotrochozoa</taxon>
        <taxon>Platyhelminthes</taxon>
        <taxon>Rhabditophora</taxon>
        <taxon>Macrostomorpha</taxon>
        <taxon>Macrostomida</taxon>
        <taxon>Macrostomidae</taxon>
        <taxon>Macrostomum</taxon>
    </lineage>
</organism>
<dbReference type="InterPro" id="IPR001320">
    <property type="entry name" value="Iontro_rcpt_C"/>
</dbReference>
<dbReference type="GO" id="GO:0050906">
    <property type="term" value="P:detection of stimulus involved in sensory perception"/>
    <property type="evidence" value="ECO:0007669"/>
    <property type="project" value="UniProtKB-ARBA"/>
</dbReference>
<feature type="domain" description="Ionotropic glutamate receptor C-terminal" evidence="16">
    <location>
        <begin position="310"/>
        <end position="617"/>
    </location>
</feature>
<keyword evidence="3" id="KW-1003">Cell membrane</keyword>
<comment type="subcellular location">
    <subcellularLocation>
        <location evidence="1">Cell membrane</location>
        <topology evidence="1">Multi-pass membrane protein</topology>
    </subcellularLocation>
</comment>